<dbReference type="RefSeq" id="XP_028488527.1">
    <property type="nucleotide sequence ID" value="XM_028627376.1"/>
</dbReference>
<dbReference type="GO" id="GO:0005730">
    <property type="term" value="C:nucleolus"/>
    <property type="evidence" value="ECO:0007669"/>
    <property type="project" value="TreeGrafter"/>
</dbReference>
<evidence type="ECO:0000259" key="4">
    <source>
        <dbReference type="PROSITE" id="PS50102"/>
    </source>
</evidence>
<evidence type="ECO:0000313" key="5">
    <source>
        <dbReference type="EMBL" id="RWQ98882.1"/>
    </source>
</evidence>
<accession>A0A443I4B3</accession>
<dbReference type="InterPro" id="IPR012677">
    <property type="entry name" value="Nucleotide-bd_a/b_plait_sf"/>
</dbReference>
<dbReference type="SMART" id="SM00360">
    <property type="entry name" value="RRM"/>
    <property type="match status" value="2"/>
</dbReference>
<dbReference type="SUPFAM" id="SSF54928">
    <property type="entry name" value="RNA-binding domain, RBD"/>
    <property type="match status" value="1"/>
</dbReference>
<organism evidence="5 6">
    <name type="scientific">Byssochlamys spectabilis</name>
    <name type="common">Paecilomyces variotii</name>
    <dbReference type="NCBI Taxonomy" id="264951"/>
    <lineage>
        <taxon>Eukaryota</taxon>
        <taxon>Fungi</taxon>
        <taxon>Dikarya</taxon>
        <taxon>Ascomycota</taxon>
        <taxon>Pezizomycotina</taxon>
        <taxon>Eurotiomycetes</taxon>
        <taxon>Eurotiomycetidae</taxon>
        <taxon>Eurotiales</taxon>
        <taxon>Thermoascaceae</taxon>
        <taxon>Paecilomyces</taxon>
    </lineage>
</organism>
<sequence length="380" mass="41957">MAGLGEGKEKKRKLQDVPEIEIDVAAPEPPSKKALRKAKKKGTASDHEAVTGPTSQHSEAPQKIADQDSSNHRSSHGVWIGNLAFSVTKDDLRKFIISNCTFPDSTITRLHLPSGPEKYGKAQNKGFAYVDFSNAKAVKEAIALSEQLLSGRPVLIKDAHDFKGRPEKHQEGPGGSTPGDSGKLPSKRIFVGNLGFDATKEIIEEHFERCGTITNIHLATFEDSGKCKGYGWVEFEDIEAATAAVRGFVNIAEEEEEEEDIKEEDAEDSAAGNKAKPKKPKFRKVWVNRLLGRHLRTEFAEDPATRYKKRFGKESKNKDGPVEHYGDVTASDNHTRHSNPKPRFTKPKGDSHDNSRYSKETVQRLSGAIVASQGKKVTFD</sequence>
<dbReference type="GO" id="GO:0003723">
    <property type="term" value="F:RNA binding"/>
    <property type="evidence" value="ECO:0007669"/>
    <property type="project" value="UniProtKB-UniRule"/>
</dbReference>
<evidence type="ECO:0000256" key="2">
    <source>
        <dbReference type="PROSITE-ProRule" id="PRU00176"/>
    </source>
</evidence>
<proteinExistence type="predicted"/>
<dbReference type="AlphaFoldDB" id="A0A443I4B3"/>
<dbReference type="GeneID" id="39596653"/>
<dbReference type="Proteomes" id="UP000283841">
    <property type="component" value="Unassembled WGS sequence"/>
</dbReference>
<feature type="domain" description="RRM" evidence="4">
    <location>
        <begin position="76"/>
        <end position="161"/>
    </location>
</feature>
<dbReference type="Gene3D" id="3.30.70.330">
    <property type="match status" value="2"/>
</dbReference>
<keyword evidence="6" id="KW-1185">Reference proteome</keyword>
<dbReference type="InterPro" id="IPR000504">
    <property type="entry name" value="RRM_dom"/>
</dbReference>
<feature type="compositionally biased region" description="Basic and acidic residues" evidence="3">
    <location>
        <begin position="312"/>
        <end position="326"/>
    </location>
</feature>
<dbReference type="PANTHER" id="PTHR23236">
    <property type="entry name" value="EUKARYOTIC TRANSLATION INITIATION FACTOR 4B/4H"/>
    <property type="match status" value="1"/>
</dbReference>
<evidence type="ECO:0000313" key="6">
    <source>
        <dbReference type="Proteomes" id="UP000283841"/>
    </source>
</evidence>
<dbReference type="PANTHER" id="PTHR23236:SF95">
    <property type="entry name" value="NUCLEOLAR PROTEIN 13"/>
    <property type="match status" value="1"/>
</dbReference>
<evidence type="ECO:0000256" key="1">
    <source>
        <dbReference type="ARBA" id="ARBA00022884"/>
    </source>
</evidence>
<feature type="compositionally biased region" description="Basic residues" evidence="3">
    <location>
        <begin position="336"/>
        <end position="346"/>
    </location>
</feature>
<dbReference type="InterPro" id="IPR035979">
    <property type="entry name" value="RBD_domain_sf"/>
</dbReference>
<protein>
    <submittedName>
        <fullName evidence="5">Putative RNA binding protein Rnp24</fullName>
    </submittedName>
</protein>
<dbReference type="Pfam" id="PF00076">
    <property type="entry name" value="RRM_1"/>
    <property type="match status" value="2"/>
</dbReference>
<dbReference type="PROSITE" id="PS50102">
    <property type="entry name" value="RRM"/>
    <property type="match status" value="2"/>
</dbReference>
<dbReference type="OrthoDB" id="1875751at2759"/>
<feature type="domain" description="RRM" evidence="4">
    <location>
        <begin position="187"/>
        <end position="302"/>
    </location>
</feature>
<gene>
    <name evidence="5" type="ORF">C8Q69DRAFT_3218</name>
</gene>
<dbReference type="STRING" id="264951.A0A443I4B3"/>
<feature type="region of interest" description="Disordered" evidence="3">
    <location>
        <begin position="163"/>
        <end position="186"/>
    </location>
</feature>
<feature type="compositionally biased region" description="Acidic residues" evidence="3">
    <location>
        <begin position="254"/>
        <end position="268"/>
    </location>
</feature>
<reference evidence="5 6" key="1">
    <citation type="journal article" date="2018" name="Front. Microbiol.">
        <title>Genomic and genetic insights into a cosmopolitan fungus, Paecilomyces variotii (Eurotiales).</title>
        <authorList>
            <person name="Urquhart A.S."/>
            <person name="Mondo S.J."/>
            <person name="Makela M.R."/>
            <person name="Hane J.K."/>
            <person name="Wiebenga A."/>
            <person name="He G."/>
            <person name="Mihaltcheva S."/>
            <person name="Pangilinan J."/>
            <person name="Lipzen A."/>
            <person name="Barry K."/>
            <person name="de Vries R.P."/>
            <person name="Grigoriev I.V."/>
            <person name="Idnurm A."/>
        </authorList>
    </citation>
    <scope>NUCLEOTIDE SEQUENCE [LARGE SCALE GENOMIC DNA]</scope>
    <source>
        <strain evidence="5 6">CBS 101075</strain>
    </source>
</reference>
<feature type="region of interest" description="Disordered" evidence="3">
    <location>
        <begin position="1"/>
        <end position="73"/>
    </location>
</feature>
<feature type="compositionally biased region" description="Basic and acidic residues" evidence="3">
    <location>
        <begin position="347"/>
        <end position="362"/>
    </location>
</feature>
<keyword evidence="1 2" id="KW-0694">RNA-binding</keyword>
<evidence type="ECO:0000256" key="3">
    <source>
        <dbReference type="SAM" id="MobiDB-lite"/>
    </source>
</evidence>
<feature type="region of interest" description="Disordered" evidence="3">
    <location>
        <begin position="254"/>
        <end position="278"/>
    </location>
</feature>
<dbReference type="VEuPathDB" id="FungiDB:C8Q69DRAFT_3218"/>
<feature type="region of interest" description="Disordered" evidence="3">
    <location>
        <begin position="308"/>
        <end position="380"/>
    </location>
</feature>
<name>A0A443I4B3_BYSSP</name>
<dbReference type="EMBL" id="RCNU01000001">
    <property type="protein sequence ID" value="RWQ98882.1"/>
    <property type="molecule type" value="Genomic_DNA"/>
</dbReference>
<comment type="caution">
    <text evidence="5">The sequence shown here is derived from an EMBL/GenBank/DDBJ whole genome shotgun (WGS) entry which is preliminary data.</text>
</comment>
<feature type="compositionally biased region" description="Basic residues" evidence="3">
    <location>
        <begin position="33"/>
        <end position="42"/>
    </location>
</feature>